<dbReference type="EMBL" id="JAUSQM010000001">
    <property type="protein sequence ID" value="MDP9820410.1"/>
    <property type="molecule type" value="Genomic_DNA"/>
</dbReference>
<evidence type="ECO:0000313" key="2">
    <source>
        <dbReference type="Proteomes" id="UP001240447"/>
    </source>
</evidence>
<sequence length="113" mass="13040">MIVLRCPRCDQPFTGDIYARPTDTGWQHTTCPRVCKHCDRQLIGQRAWDRLDPLARQRERARGRIGAHSTDICIPCNKEGRITEDEARYDGDWVLRGGVHRPTRPTRRTETAA</sequence>
<dbReference type="Proteomes" id="UP001240447">
    <property type="component" value="Unassembled WGS sequence"/>
</dbReference>
<reference evidence="1 2" key="1">
    <citation type="submission" date="2023-07" db="EMBL/GenBank/DDBJ databases">
        <title>Sequencing the genomes of 1000 actinobacteria strains.</title>
        <authorList>
            <person name="Klenk H.-P."/>
        </authorList>
    </citation>
    <scope>NUCLEOTIDE SEQUENCE [LARGE SCALE GENOMIC DNA]</scope>
    <source>
        <strain evidence="1 2">GD13</strain>
    </source>
</reference>
<organism evidence="1 2">
    <name type="scientific">Nocardioides massiliensis</name>
    <dbReference type="NCBI Taxonomy" id="1325935"/>
    <lineage>
        <taxon>Bacteria</taxon>
        <taxon>Bacillati</taxon>
        <taxon>Actinomycetota</taxon>
        <taxon>Actinomycetes</taxon>
        <taxon>Propionibacteriales</taxon>
        <taxon>Nocardioidaceae</taxon>
        <taxon>Nocardioides</taxon>
    </lineage>
</organism>
<name>A0ABT9NK21_9ACTN</name>
<dbReference type="RefSeq" id="WP_306824726.1">
    <property type="nucleotide sequence ID" value="NZ_JAUSQM010000001.1"/>
</dbReference>
<proteinExistence type="predicted"/>
<comment type="caution">
    <text evidence="1">The sequence shown here is derived from an EMBL/GenBank/DDBJ whole genome shotgun (WGS) entry which is preliminary data.</text>
</comment>
<evidence type="ECO:0000313" key="1">
    <source>
        <dbReference type="EMBL" id="MDP9820410.1"/>
    </source>
</evidence>
<keyword evidence="2" id="KW-1185">Reference proteome</keyword>
<accession>A0ABT9NK21</accession>
<gene>
    <name evidence="1" type="ORF">J2S59_000219</name>
</gene>
<protein>
    <submittedName>
        <fullName evidence="1">Uncharacterized protein</fullName>
    </submittedName>
</protein>